<reference evidence="3 4" key="1">
    <citation type="submission" date="2018-06" db="EMBL/GenBank/DDBJ databases">
        <title>Sphaerisporangium craniellae sp. nov., isolated from a marine sponge in the South China Sea.</title>
        <authorList>
            <person name="Li L."/>
        </authorList>
    </citation>
    <scope>NUCLEOTIDE SEQUENCE [LARGE SCALE GENOMIC DNA]</scope>
    <source>
        <strain evidence="3 4">CCTCC AA 208026</strain>
    </source>
</reference>
<feature type="signal peptide" evidence="2">
    <location>
        <begin position="1"/>
        <end position="21"/>
    </location>
</feature>
<protein>
    <submittedName>
        <fullName evidence="3">Uncharacterized protein</fullName>
    </submittedName>
</protein>
<feature type="chain" id="PRO_5016710995" evidence="2">
    <location>
        <begin position="22"/>
        <end position="312"/>
    </location>
</feature>
<evidence type="ECO:0000256" key="2">
    <source>
        <dbReference type="SAM" id="SignalP"/>
    </source>
</evidence>
<dbReference type="Proteomes" id="UP000253094">
    <property type="component" value="Unassembled WGS sequence"/>
</dbReference>
<feature type="region of interest" description="Disordered" evidence="1">
    <location>
        <begin position="18"/>
        <end position="44"/>
    </location>
</feature>
<evidence type="ECO:0000313" key="3">
    <source>
        <dbReference type="EMBL" id="RCG33196.1"/>
    </source>
</evidence>
<name>A0A367FS01_9ACTN</name>
<proteinExistence type="predicted"/>
<sequence length="312" mass="32502">MTFSLSSVAVLAACTPGPATAPAGSSGSSEATAPAGGGSASPTVDVSATYRTTLATAAGPLRTALDGLAKSRSMKSLDQRLERAQNAASDAVEGLSAATPPPDVTAEHTDYLAALRGLEGDLGTLRDGVAGHDLCAPSAVLARLGKAGGFGEVRSAGGDLAAKGDYPADVAKLRTPKERSRRLANGAFVRRGPQGGLGRLTVKNGGRFDTVLSVVRGKSAVTRFYIRKNKSVTVTGVPDGTYKVYYTSGADWENGSRLFTRDCVFKRFDKPLSFRTVRGTTMIRRTIWTISLQSVLGGNATSSEVDPDEFPR</sequence>
<organism evidence="3 4">
    <name type="scientific">Sphaerisporangium album</name>
    <dbReference type="NCBI Taxonomy" id="509200"/>
    <lineage>
        <taxon>Bacteria</taxon>
        <taxon>Bacillati</taxon>
        <taxon>Actinomycetota</taxon>
        <taxon>Actinomycetes</taxon>
        <taxon>Streptosporangiales</taxon>
        <taxon>Streptosporangiaceae</taxon>
        <taxon>Sphaerisporangium</taxon>
    </lineage>
</organism>
<accession>A0A367FS01</accession>
<evidence type="ECO:0000313" key="4">
    <source>
        <dbReference type="Proteomes" id="UP000253094"/>
    </source>
</evidence>
<comment type="caution">
    <text evidence="3">The sequence shown here is derived from an EMBL/GenBank/DDBJ whole genome shotgun (WGS) entry which is preliminary data.</text>
</comment>
<gene>
    <name evidence="3" type="ORF">DQ384_01815</name>
</gene>
<feature type="compositionally biased region" description="Low complexity" evidence="1">
    <location>
        <begin position="18"/>
        <end position="34"/>
    </location>
</feature>
<feature type="region of interest" description="Disordered" evidence="1">
    <location>
        <begin position="76"/>
        <end position="104"/>
    </location>
</feature>
<dbReference type="EMBL" id="QOIL01000001">
    <property type="protein sequence ID" value="RCG33196.1"/>
    <property type="molecule type" value="Genomic_DNA"/>
</dbReference>
<keyword evidence="2" id="KW-0732">Signal</keyword>
<dbReference type="AlphaFoldDB" id="A0A367FS01"/>
<evidence type="ECO:0000256" key="1">
    <source>
        <dbReference type="SAM" id="MobiDB-lite"/>
    </source>
</evidence>
<keyword evidence="4" id="KW-1185">Reference proteome</keyword>